<dbReference type="Pfam" id="PF02517">
    <property type="entry name" value="Rce1-like"/>
    <property type="match status" value="1"/>
</dbReference>
<reference evidence="3 4" key="1">
    <citation type="submission" date="2021-01" db="EMBL/GenBank/DDBJ databases">
        <title>Whole genome shotgun sequence of Actinoplanes couchii NBRC 106145.</title>
        <authorList>
            <person name="Komaki H."/>
            <person name="Tamura T."/>
        </authorList>
    </citation>
    <scope>NUCLEOTIDE SEQUENCE [LARGE SCALE GENOMIC DNA]</scope>
    <source>
        <strain evidence="3 4">NBRC 106145</strain>
    </source>
</reference>
<keyword evidence="1" id="KW-0472">Membrane</keyword>
<name>A0ABQ3XD99_9ACTN</name>
<dbReference type="InterPro" id="IPR003675">
    <property type="entry name" value="Rce1/LyrA-like_dom"/>
</dbReference>
<protein>
    <recommendedName>
        <fullName evidence="2">CAAX prenyl protease 2/Lysostaphin resistance protein A-like domain-containing protein</fullName>
    </recommendedName>
</protein>
<evidence type="ECO:0000313" key="3">
    <source>
        <dbReference type="EMBL" id="GID56462.1"/>
    </source>
</evidence>
<keyword evidence="1" id="KW-1133">Transmembrane helix</keyword>
<dbReference type="EMBL" id="BOMG01000057">
    <property type="protein sequence ID" value="GID56462.1"/>
    <property type="molecule type" value="Genomic_DNA"/>
</dbReference>
<comment type="caution">
    <text evidence="3">The sequence shown here is derived from an EMBL/GenBank/DDBJ whole genome shotgun (WGS) entry which is preliminary data.</text>
</comment>
<dbReference type="Proteomes" id="UP000612282">
    <property type="component" value="Unassembled WGS sequence"/>
</dbReference>
<evidence type="ECO:0000256" key="1">
    <source>
        <dbReference type="SAM" id="Phobius"/>
    </source>
</evidence>
<evidence type="ECO:0000313" key="4">
    <source>
        <dbReference type="Proteomes" id="UP000612282"/>
    </source>
</evidence>
<keyword evidence="4" id="KW-1185">Reference proteome</keyword>
<feature type="domain" description="CAAX prenyl protease 2/Lysostaphin resistance protein A-like" evidence="2">
    <location>
        <begin position="6"/>
        <end position="60"/>
    </location>
</feature>
<feature type="transmembrane region" description="Helical" evidence="1">
    <location>
        <begin position="80"/>
        <end position="102"/>
    </location>
</feature>
<proteinExistence type="predicted"/>
<keyword evidence="1" id="KW-0812">Transmembrane</keyword>
<gene>
    <name evidence="3" type="ORF">Aco03nite_048660</name>
</gene>
<evidence type="ECO:0000259" key="2">
    <source>
        <dbReference type="Pfam" id="PF02517"/>
    </source>
</evidence>
<accession>A0ABQ3XD99</accession>
<sequence>MDQLTVPGILLSSLLFGLAHGLGSPWLLADTILFGLVTAFLTIRTGGLEAAIALHVVNNLAGFTLAHVTGTMDTTGDPTWASTLISMTAMALYTLMIVHATTPKHHRTLRARLADGIDSLIAAL</sequence>
<organism evidence="3 4">
    <name type="scientific">Actinoplanes couchii</name>
    <dbReference type="NCBI Taxonomy" id="403638"/>
    <lineage>
        <taxon>Bacteria</taxon>
        <taxon>Bacillati</taxon>
        <taxon>Actinomycetota</taxon>
        <taxon>Actinomycetes</taxon>
        <taxon>Micromonosporales</taxon>
        <taxon>Micromonosporaceae</taxon>
        <taxon>Actinoplanes</taxon>
    </lineage>
</organism>